<accession>A0AAD9VGJ0</accession>
<sequence length="332" mass="38465">MLCEDRKGLPSLTEMMSRIFAISDIHVDIKENLRLVESWSGSDFRNDVLIVAGDVTDNTSLLKTVLKSLVEKFSKVCYVPGNHELWIRQTEDASCYEDSIGKFHSIREICEMIGVHTRPIKVQCCNDNAAWVVPMFSWYAKPEDDLENSLYVARAMEDAELSNKIWMDNHMCKWPSLKETVSQYFANLNEEFLTQSYDAPVISFSHFLPRQDLISASEEDIMKVDEERRKLTLPALDNPRAQGSQIQFNFTRFAGSKSIEKQIRRLGSKVHVYGHQHRNRDRVIDDVRYLSFCLGYPRERSKGFIWGFSDGFTPPQIWPLYSPTKSRFEPVQ</sequence>
<dbReference type="CDD" id="cd00838">
    <property type="entry name" value="MPP_superfamily"/>
    <property type="match status" value="2"/>
</dbReference>
<evidence type="ECO:0000313" key="3">
    <source>
        <dbReference type="Proteomes" id="UP001249851"/>
    </source>
</evidence>
<dbReference type="PANTHER" id="PTHR36492">
    <property type="match status" value="1"/>
</dbReference>
<dbReference type="PANTHER" id="PTHR36492:SF2">
    <property type="entry name" value="[ACYL-CARRIER-PROTEIN] PHOSPHODIESTERASE PPTH"/>
    <property type="match status" value="1"/>
</dbReference>
<protein>
    <submittedName>
        <fullName evidence="2">[Acyl-carrier-protein] phosphodiesterase PptH</fullName>
    </submittedName>
</protein>
<comment type="caution">
    <text evidence="2">The sequence shown here is derived from an EMBL/GenBank/DDBJ whole genome shotgun (WGS) entry which is preliminary data.</text>
</comment>
<evidence type="ECO:0000259" key="1">
    <source>
        <dbReference type="Pfam" id="PF00149"/>
    </source>
</evidence>
<dbReference type="InterPro" id="IPR052963">
    <property type="entry name" value="Pantetheine_PDE"/>
</dbReference>
<name>A0AAD9VGJ0_ACRCE</name>
<dbReference type="AlphaFoldDB" id="A0AAD9VGJ0"/>
<reference evidence="2" key="1">
    <citation type="journal article" date="2023" name="G3 (Bethesda)">
        <title>Whole genome assembly and annotation of the endangered Caribbean coral Acropora cervicornis.</title>
        <authorList>
            <person name="Selwyn J.D."/>
            <person name="Vollmer S.V."/>
        </authorList>
    </citation>
    <scope>NUCLEOTIDE SEQUENCE</scope>
    <source>
        <strain evidence="2">K2</strain>
    </source>
</reference>
<dbReference type="InterPro" id="IPR029052">
    <property type="entry name" value="Metallo-depent_PP-like"/>
</dbReference>
<proteinExistence type="predicted"/>
<keyword evidence="3" id="KW-1185">Reference proteome</keyword>
<dbReference type="GO" id="GO:0016787">
    <property type="term" value="F:hydrolase activity"/>
    <property type="evidence" value="ECO:0007669"/>
    <property type="project" value="InterPro"/>
</dbReference>
<dbReference type="Pfam" id="PF00149">
    <property type="entry name" value="Metallophos"/>
    <property type="match status" value="1"/>
</dbReference>
<dbReference type="EMBL" id="JARQWQ010000003">
    <property type="protein sequence ID" value="KAK2573065.1"/>
    <property type="molecule type" value="Genomic_DNA"/>
</dbReference>
<dbReference type="Gene3D" id="3.60.21.10">
    <property type="match status" value="1"/>
</dbReference>
<dbReference type="SUPFAM" id="SSF56300">
    <property type="entry name" value="Metallo-dependent phosphatases"/>
    <property type="match status" value="1"/>
</dbReference>
<dbReference type="Proteomes" id="UP001249851">
    <property type="component" value="Unassembled WGS sequence"/>
</dbReference>
<gene>
    <name evidence="2" type="ORF">P5673_002097</name>
</gene>
<reference evidence="2" key="2">
    <citation type="journal article" date="2023" name="Science">
        <title>Genomic signatures of disease resistance in endangered staghorn corals.</title>
        <authorList>
            <person name="Vollmer S.V."/>
            <person name="Selwyn J.D."/>
            <person name="Despard B.A."/>
            <person name="Roesel C.L."/>
        </authorList>
    </citation>
    <scope>NUCLEOTIDE SEQUENCE</scope>
    <source>
        <strain evidence="2">K2</strain>
    </source>
</reference>
<dbReference type="InterPro" id="IPR004843">
    <property type="entry name" value="Calcineurin-like_PHP"/>
</dbReference>
<organism evidence="2 3">
    <name type="scientific">Acropora cervicornis</name>
    <name type="common">Staghorn coral</name>
    <dbReference type="NCBI Taxonomy" id="6130"/>
    <lineage>
        <taxon>Eukaryota</taxon>
        <taxon>Metazoa</taxon>
        <taxon>Cnidaria</taxon>
        <taxon>Anthozoa</taxon>
        <taxon>Hexacorallia</taxon>
        <taxon>Scleractinia</taxon>
        <taxon>Astrocoeniina</taxon>
        <taxon>Acroporidae</taxon>
        <taxon>Acropora</taxon>
    </lineage>
</organism>
<evidence type="ECO:0000313" key="2">
    <source>
        <dbReference type="EMBL" id="KAK2573065.1"/>
    </source>
</evidence>
<feature type="domain" description="Calcineurin-like phosphoesterase" evidence="1">
    <location>
        <begin position="18"/>
        <end position="110"/>
    </location>
</feature>